<evidence type="ECO:0000313" key="10">
    <source>
        <dbReference type="Proteomes" id="UP000019486"/>
    </source>
</evidence>
<dbReference type="PRINTS" id="PR00344">
    <property type="entry name" value="BCTRLSENSOR"/>
</dbReference>
<dbReference type="InterPro" id="IPR003594">
    <property type="entry name" value="HATPase_dom"/>
</dbReference>
<feature type="region of interest" description="Disordered" evidence="7">
    <location>
        <begin position="100"/>
        <end position="123"/>
    </location>
</feature>
<dbReference type="PANTHER" id="PTHR43711:SF26">
    <property type="entry name" value="SENSOR HISTIDINE KINASE RCSC"/>
    <property type="match status" value="1"/>
</dbReference>
<dbReference type="SMART" id="SM00388">
    <property type="entry name" value="HisKA"/>
    <property type="match status" value="1"/>
</dbReference>
<dbReference type="PROSITE" id="PS50109">
    <property type="entry name" value="HIS_KIN"/>
    <property type="match status" value="1"/>
</dbReference>
<dbReference type="SUPFAM" id="SSF55874">
    <property type="entry name" value="ATPase domain of HSP90 chaperone/DNA topoisomerase II/histidine kinase"/>
    <property type="match status" value="1"/>
</dbReference>
<dbReference type="InterPro" id="IPR036890">
    <property type="entry name" value="HATPase_C_sf"/>
</dbReference>
<evidence type="ECO:0000313" key="9">
    <source>
        <dbReference type="EMBL" id="EWY42874.1"/>
    </source>
</evidence>
<dbReference type="InterPro" id="IPR036097">
    <property type="entry name" value="HisK_dim/P_sf"/>
</dbReference>
<gene>
    <name evidence="9" type="ORF">N825_02250</name>
</gene>
<keyword evidence="4" id="KW-0808">Transferase</keyword>
<comment type="catalytic activity">
    <reaction evidence="1">
        <text>ATP + protein L-histidine = ADP + protein N-phospho-L-histidine.</text>
        <dbReference type="EC" id="2.7.13.3"/>
    </reaction>
</comment>
<evidence type="ECO:0000256" key="7">
    <source>
        <dbReference type="SAM" id="MobiDB-lite"/>
    </source>
</evidence>
<dbReference type="SUPFAM" id="SSF47384">
    <property type="entry name" value="Homodimeric domain of signal transducing histidine kinase"/>
    <property type="match status" value="1"/>
</dbReference>
<evidence type="ECO:0000256" key="1">
    <source>
        <dbReference type="ARBA" id="ARBA00000085"/>
    </source>
</evidence>
<name>W9HA71_9PROT</name>
<dbReference type="CDD" id="cd00082">
    <property type="entry name" value="HisKA"/>
    <property type="match status" value="1"/>
</dbReference>
<dbReference type="Pfam" id="PF00512">
    <property type="entry name" value="HisKA"/>
    <property type="match status" value="1"/>
</dbReference>
<dbReference type="STRING" id="1385369.N825_02250"/>
<dbReference type="Pfam" id="PF02518">
    <property type="entry name" value="HATPase_c"/>
    <property type="match status" value="1"/>
</dbReference>
<protein>
    <recommendedName>
        <fullName evidence="2">histidine kinase</fullName>
        <ecNumber evidence="2">2.7.13.3</ecNumber>
    </recommendedName>
</protein>
<keyword evidence="10" id="KW-1185">Reference proteome</keyword>
<proteinExistence type="predicted"/>
<evidence type="ECO:0000256" key="4">
    <source>
        <dbReference type="ARBA" id="ARBA00022679"/>
    </source>
</evidence>
<evidence type="ECO:0000256" key="6">
    <source>
        <dbReference type="ARBA" id="ARBA00023012"/>
    </source>
</evidence>
<organism evidence="9 10">
    <name type="scientific">Skermanella stibiiresistens SB22</name>
    <dbReference type="NCBI Taxonomy" id="1385369"/>
    <lineage>
        <taxon>Bacteria</taxon>
        <taxon>Pseudomonadati</taxon>
        <taxon>Pseudomonadota</taxon>
        <taxon>Alphaproteobacteria</taxon>
        <taxon>Rhodospirillales</taxon>
        <taxon>Azospirillaceae</taxon>
        <taxon>Skermanella</taxon>
    </lineage>
</organism>
<feature type="domain" description="Histidine kinase" evidence="8">
    <location>
        <begin position="245"/>
        <end position="475"/>
    </location>
</feature>
<dbReference type="Proteomes" id="UP000019486">
    <property type="component" value="Unassembled WGS sequence"/>
</dbReference>
<dbReference type="InterPro" id="IPR050736">
    <property type="entry name" value="Sensor_HK_Regulatory"/>
</dbReference>
<dbReference type="InterPro" id="IPR005467">
    <property type="entry name" value="His_kinase_dom"/>
</dbReference>
<dbReference type="InterPro" id="IPR004358">
    <property type="entry name" value="Sig_transdc_His_kin-like_C"/>
</dbReference>
<dbReference type="CDD" id="cd16922">
    <property type="entry name" value="HATPase_EvgS-ArcB-TorS-like"/>
    <property type="match status" value="1"/>
</dbReference>
<dbReference type="PANTHER" id="PTHR43711">
    <property type="entry name" value="TWO-COMPONENT HISTIDINE KINASE"/>
    <property type="match status" value="1"/>
</dbReference>
<comment type="caution">
    <text evidence="9">The sequence shown here is derived from an EMBL/GenBank/DDBJ whole genome shotgun (WGS) entry which is preliminary data.</text>
</comment>
<sequence>MDDSPTAEPLLNAIAALLDGVPGLSGAEFLLGNTTSQIWRKLETTAGVGWVATEERTHLVPLRAGRQHHGWLRLRHDPALPLAGLAAELGAIGRMVGSHLGRRRSAEPPDRTNWDTTNRDKAETRVTVRREPDRNIDHTIMAAVARAQGAALRGEPAGEALAPLLAILMDVTGSQDVRIADGGLDLVCAITPLSAEALSSTESAISAILESEARNDRMAADLSAATNRADRAEFADLAKTEFLATMSHELRTPLNAILGFSELLQNQTFGPLGGPISGARYVGYATDIHDSGRLLLQIISDIMDVAKVETGRIHLAHDWVDTRQLLSSVVRLIEPRAAAADIAFEMVVSGEPLPRLWADERLVKQALLNILSNAVKFTPRGGSIRLTATPIDLGEGDAGLAVEITDTGLGIAESELTRVFEPFHRGDGATNRKFEGTGLGLPLARSFIDLHGGSLTLDSVQGAGTTVRISLPPARADIAAE</sequence>
<dbReference type="GO" id="GO:0000155">
    <property type="term" value="F:phosphorelay sensor kinase activity"/>
    <property type="evidence" value="ECO:0007669"/>
    <property type="project" value="InterPro"/>
</dbReference>
<feature type="compositionally biased region" description="Basic and acidic residues" evidence="7">
    <location>
        <begin position="104"/>
        <end position="123"/>
    </location>
</feature>
<dbReference type="Gene3D" id="3.30.565.10">
    <property type="entry name" value="Histidine kinase-like ATPase, C-terminal domain"/>
    <property type="match status" value="1"/>
</dbReference>
<keyword evidence="3" id="KW-0597">Phosphoprotein</keyword>
<accession>W9HA71</accession>
<evidence type="ECO:0000256" key="2">
    <source>
        <dbReference type="ARBA" id="ARBA00012438"/>
    </source>
</evidence>
<evidence type="ECO:0000259" key="8">
    <source>
        <dbReference type="PROSITE" id="PS50109"/>
    </source>
</evidence>
<evidence type="ECO:0000256" key="5">
    <source>
        <dbReference type="ARBA" id="ARBA00022777"/>
    </source>
</evidence>
<dbReference type="SMART" id="SM00387">
    <property type="entry name" value="HATPase_c"/>
    <property type="match status" value="1"/>
</dbReference>
<dbReference type="EC" id="2.7.13.3" evidence="2"/>
<dbReference type="FunFam" id="3.30.565.10:FF:000006">
    <property type="entry name" value="Sensor histidine kinase WalK"/>
    <property type="match status" value="1"/>
</dbReference>
<evidence type="ECO:0000256" key="3">
    <source>
        <dbReference type="ARBA" id="ARBA00022553"/>
    </source>
</evidence>
<reference evidence="9 10" key="1">
    <citation type="submission" date="2013-08" db="EMBL/GenBank/DDBJ databases">
        <title>The genome sequence of Skermanella stibiiresistens.</title>
        <authorList>
            <person name="Zhu W."/>
            <person name="Wang G."/>
        </authorList>
    </citation>
    <scope>NUCLEOTIDE SEQUENCE [LARGE SCALE GENOMIC DNA]</scope>
    <source>
        <strain evidence="9 10">SB22</strain>
    </source>
</reference>
<keyword evidence="5" id="KW-0418">Kinase</keyword>
<dbReference type="Gene3D" id="1.10.287.130">
    <property type="match status" value="1"/>
</dbReference>
<dbReference type="InterPro" id="IPR003661">
    <property type="entry name" value="HisK_dim/P_dom"/>
</dbReference>
<dbReference type="AlphaFoldDB" id="W9HA71"/>
<dbReference type="EMBL" id="AVFL01000001">
    <property type="protein sequence ID" value="EWY42874.1"/>
    <property type="molecule type" value="Genomic_DNA"/>
</dbReference>
<keyword evidence="6" id="KW-0902">Two-component regulatory system</keyword>